<dbReference type="EMBL" id="JABRWJ010000002">
    <property type="protein sequence ID" value="NRF66486.1"/>
    <property type="molecule type" value="Genomic_DNA"/>
</dbReference>
<gene>
    <name evidence="2" type="ORF">HLB44_05785</name>
</gene>
<evidence type="ECO:0000259" key="1">
    <source>
        <dbReference type="Pfam" id="PF07589"/>
    </source>
</evidence>
<proteinExistence type="predicted"/>
<protein>
    <submittedName>
        <fullName evidence="2">PEP-CTERM sorting domain-containing protein</fullName>
    </submittedName>
</protein>
<name>A0ABX2EBG8_9BURK</name>
<dbReference type="NCBIfam" id="TIGR02595">
    <property type="entry name" value="PEP_CTERM"/>
    <property type="match status" value="1"/>
</dbReference>
<dbReference type="Pfam" id="PF07589">
    <property type="entry name" value="PEP-CTERM"/>
    <property type="match status" value="1"/>
</dbReference>
<comment type="caution">
    <text evidence="2">The sequence shown here is derived from an EMBL/GenBank/DDBJ whole genome shotgun (WGS) entry which is preliminary data.</text>
</comment>
<organism evidence="2 3">
    <name type="scientific">Pseudaquabacterium terrae</name>
    <dbReference type="NCBI Taxonomy" id="2732868"/>
    <lineage>
        <taxon>Bacteria</taxon>
        <taxon>Pseudomonadati</taxon>
        <taxon>Pseudomonadota</taxon>
        <taxon>Betaproteobacteria</taxon>
        <taxon>Burkholderiales</taxon>
        <taxon>Sphaerotilaceae</taxon>
        <taxon>Pseudaquabacterium</taxon>
    </lineage>
</organism>
<sequence length="137" mass="13229">MSGGFTGDNDEIFAFVGTDDPAVVAAAGAGIDMTAATFAFSMIVNNTGMDFGQVACSPNSLVPVAGDCNPFNGGTGDGLADIAGGGSIKGGAGLGNGAFGRSDFDFNVAPIPEPGSLALVGLALAGLGALGRRAKKA</sequence>
<keyword evidence="3" id="KW-1185">Reference proteome</keyword>
<dbReference type="InterPro" id="IPR013424">
    <property type="entry name" value="Ice-binding_C"/>
</dbReference>
<evidence type="ECO:0000313" key="3">
    <source>
        <dbReference type="Proteomes" id="UP000737171"/>
    </source>
</evidence>
<accession>A0ABX2EBG8</accession>
<evidence type="ECO:0000313" key="2">
    <source>
        <dbReference type="EMBL" id="NRF66486.1"/>
    </source>
</evidence>
<dbReference type="Proteomes" id="UP000737171">
    <property type="component" value="Unassembled WGS sequence"/>
</dbReference>
<reference evidence="2 3" key="1">
    <citation type="submission" date="2020-05" db="EMBL/GenBank/DDBJ databases">
        <title>Aquincola sp. isolate from soil.</title>
        <authorList>
            <person name="Han J."/>
            <person name="Kim D.-U."/>
        </authorList>
    </citation>
    <scope>NUCLEOTIDE SEQUENCE [LARGE SCALE GENOMIC DNA]</scope>
    <source>
        <strain evidence="2 3">S2</strain>
    </source>
</reference>
<feature type="domain" description="Ice-binding protein C-terminal" evidence="1">
    <location>
        <begin position="110"/>
        <end position="133"/>
    </location>
</feature>